<protein>
    <submittedName>
        <fullName evidence="9">ABC transporter permease</fullName>
    </submittedName>
</protein>
<feature type="transmembrane region" description="Helical" evidence="7">
    <location>
        <begin position="180"/>
        <end position="198"/>
    </location>
</feature>
<dbReference type="PANTHER" id="PTHR43163:SF6">
    <property type="entry name" value="DIPEPTIDE TRANSPORT SYSTEM PERMEASE PROTEIN DPPB-RELATED"/>
    <property type="match status" value="1"/>
</dbReference>
<reference evidence="9" key="1">
    <citation type="submission" date="2019-09" db="EMBL/GenBank/DDBJ databases">
        <title>Characterisation of the sponge microbiome using genome-centric metagenomics.</title>
        <authorList>
            <person name="Engelberts J.P."/>
            <person name="Robbins S.J."/>
            <person name="De Goeij J.M."/>
            <person name="Aranda M."/>
            <person name="Bell S.C."/>
            <person name="Webster N.S."/>
        </authorList>
    </citation>
    <scope>NUCLEOTIDE SEQUENCE</scope>
    <source>
        <strain evidence="9">SB0662_bin_9</strain>
    </source>
</reference>
<accession>A0A6B1DVS4</accession>
<dbReference type="Pfam" id="PF19300">
    <property type="entry name" value="BPD_transp_1_N"/>
    <property type="match status" value="1"/>
</dbReference>
<comment type="subcellular location">
    <subcellularLocation>
        <location evidence="1 7">Cell membrane</location>
        <topology evidence="1 7">Multi-pass membrane protein</topology>
    </subcellularLocation>
</comment>
<dbReference type="InterPro" id="IPR045621">
    <property type="entry name" value="BPD_transp_1_N"/>
</dbReference>
<evidence type="ECO:0000256" key="4">
    <source>
        <dbReference type="ARBA" id="ARBA00022692"/>
    </source>
</evidence>
<evidence type="ECO:0000256" key="7">
    <source>
        <dbReference type="RuleBase" id="RU363032"/>
    </source>
</evidence>
<dbReference type="CDD" id="cd06261">
    <property type="entry name" value="TM_PBP2"/>
    <property type="match status" value="1"/>
</dbReference>
<proteinExistence type="inferred from homology"/>
<feature type="transmembrane region" description="Helical" evidence="7">
    <location>
        <begin position="321"/>
        <end position="347"/>
    </location>
</feature>
<comment type="caution">
    <text evidence="9">The sequence shown here is derived from an EMBL/GenBank/DDBJ whole genome shotgun (WGS) entry which is preliminary data.</text>
</comment>
<keyword evidence="3" id="KW-1003">Cell membrane</keyword>
<dbReference type="InterPro" id="IPR000515">
    <property type="entry name" value="MetI-like"/>
</dbReference>
<dbReference type="AlphaFoldDB" id="A0A6B1DVS4"/>
<keyword evidence="2 7" id="KW-0813">Transport</keyword>
<dbReference type="Gene3D" id="1.10.3720.10">
    <property type="entry name" value="MetI-like"/>
    <property type="match status" value="1"/>
</dbReference>
<evidence type="ECO:0000259" key="8">
    <source>
        <dbReference type="PROSITE" id="PS50928"/>
    </source>
</evidence>
<keyword evidence="5 7" id="KW-1133">Transmembrane helix</keyword>
<sequence>MTRYIIRRLLQAIPTLLGISLLGFTLIKVAPGDYVLMSTFDPSITAEVRDELRRQLGHDQPIPIQYVEWLTGVSLRGGDVVDVLAPMSKNCRYFGSMDFTFCDRGGGLLRWDLGYSLTTKEPVWTMLRSRMPASFELGAVVLVLSFLFGVPLGFLSALFRGSAKDQGIRLLSVTGQAVPIFWMGILCIFVFSVLWGWLPVGGRMTISLDMKFDLVDRIRHLILPTFVLSLGPVAFLTKLVRTQVLEVVEQDFLRTARAKGLGSFALWSRHVLRNAMLPLATVLGPTIVGVIDGALVAETIFAWPGMGRLTWFSALQRDYPMIMGAVMFFSALTILGYLISDILYAVIDPRIRLQ</sequence>
<feature type="domain" description="ABC transmembrane type-1" evidence="8">
    <location>
        <begin position="131"/>
        <end position="340"/>
    </location>
</feature>
<evidence type="ECO:0000256" key="1">
    <source>
        <dbReference type="ARBA" id="ARBA00004651"/>
    </source>
</evidence>
<dbReference type="EMBL" id="VXPY01000086">
    <property type="protein sequence ID" value="MYD91097.1"/>
    <property type="molecule type" value="Genomic_DNA"/>
</dbReference>
<organism evidence="9">
    <name type="scientific">Caldilineaceae bacterium SB0662_bin_9</name>
    <dbReference type="NCBI Taxonomy" id="2605258"/>
    <lineage>
        <taxon>Bacteria</taxon>
        <taxon>Bacillati</taxon>
        <taxon>Chloroflexota</taxon>
        <taxon>Caldilineae</taxon>
        <taxon>Caldilineales</taxon>
        <taxon>Caldilineaceae</taxon>
    </lineage>
</organism>
<evidence type="ECO:0000313" key="9">
    <source>
        <dbReference type="EMBL" id="MYD91097.1"/>
    </source>
</evidence>
<evidence type="ECO:0000256" key="2">
    <source>
        <dbReference type="ARBA" id="ARBA00022448"/>
    </source>
</evidence>
<dbReference type="Pfam" id="PF00528">
    <property type="entry name" value="BPD_transp_1"/>
    <property type="match status" value="1"/>
</dbReference>
<dbReference type="PROSITE" id="PS50928">
    <property type="entry name" value="ABC_TM1"/>
    <property type="match status" value="1"/>
</dbReference>
<dbReference type="SUPFAM" id="SSF161098">
    <property type="entry name" value="MetI-like"/>
    <property type="match status" value="1"/>
</dbReference>
<gene>
    <name evidence="9" type="ORF">F4Y08_12305</name>
</gene>
<feature type="transmembrane region" description="Helical" evidence="7">
    <location>
        <begin position="12"/>
        <end position="30"/>
    </location>
</feature>
<keyword evidence="4 7" id="KW-0812">Transmembrane</keyword>
<comment type="similarity">
    <text evidence="7">Belongs to the binding-protein-dependent transport system permease family.</text>
</comment>
<dbReference type="GO" id="GO:0005886">
    <property type="term" value="C:plasma membrane"/>
    <property type="evidence" value="ECO:0007669"/>
    <property type="project" value="UniProtKB-SubCell"/>
</dbReference>
<evidence type="ECO:0000256" key="3">
    <source>
        <dbReference type="ARBA" id="ARBA00022475"/>
    </source>
</evidence>
<evidence type="ECO:0000256" key="5">
    <source>
        <dbReference type="ARBA" id="ARBA00022989"/>
    </source>
</evidence>
<name>A0A6B1DVS4_9CHLR</name>
<dbReference type="PANTHER" id="PTHR43163">
    <property type="entry name" value="DIPEPTIDE TRANSPORT SYSTEM PERMEASE PROTEIN DPPB-RELATED"/>
    <property type="match status" value="1"/>
</dbReference>
<feature type="transmembrane region" description="Helical" evidence="7">
    <location>
        <begin position="137"/>
        <end position="159"/>
    </location>
</feature>
<evidence type="ECO:0000256" key="6">
    <source>
        <dbReference type="ARBA" id="ARBA00023136"/>
    </source>
</evidence>
<dbReference type="InterPro" id="IPR035906">
    <property type="entry name" value="MetI-like_sf"/>
</dbReference>
<keyword evidence="6 7" id="KW-0472">Membrane</keyword>
<dbReference type="GO" id="GO:0055085">
    <property type="term" value="P:transmembrane transport"/>
    <property type="evidence" value="ECO:0007669"/>
    <property type="project" value="InterPro"/>
</dbReference>
<feature type="transmembrane region" description="Helical" evidence="7">
    <location>
        <begin position="277"/>
        <end position="301"/>
    </location>
</feature>
<feature type="transmembrane region" description="Helical" evidence="7">
    <location>
        <begin position="218"/>
        <end position="236"/>
    </location>
</feature>